<gene>
    <name evidence="1" type="ORF">GDO81_002584</name>
</gene>
<accession>A0AAV7DP98</accession>
<dbReference type="AlphaFoldDB" id="A0AAV7DP98"/>
<dbReference type="Proteomes" id="UP000824782">
    <property type="component" value="Unassembled WGS sequence"/>
</dbReference>
<name>A0AAV7DP98_ENGPU</name>
<protein>
    <submittedName>
        <fullName evidence="1">Uncharacterized protein</fullName>
    </submittedName>
</protein>
<dbReference type="EMBL" id="WNYA01000001">
    <property type="protein sequence ID" value="KAG8598357.1"/>
    <property type="molecule type" value="Genomic_DNA"/>
</dbReference>
<organism evidence="1 2">
    <name type="scientific">Engystomops pustulosus</name>
    <name type="common">Tungara frog</name>
    <name type="synonym">Physalaemus pustulosus</name>
    <dbReference type="NCBI Taxonomy" id="76066"/>
    <lineage>
        <taxon>Eukaryota</taxon>
        <taxon>Metazoa</taxon>
        <taxon>Chordata</taxon>
        <taxon>Craniata</taxon>
        <taxon>Vertebrata</taxon>
        <taxon>Euteleostomi</taxon>
        <taxon>Amphibia</taxon>
        <taxon>Batrachia</taxon>
        <taxon>Anura</taxon>
        <taxon>Neobatrachia</taxon>
        <taxon>Hyloidea</taxon>
        <taxon>Leptodactylidae</taxon>
        <taxon>Leiuperinae</taxon>
        <taxon>Engystomops</taxon>
    </lineage>
</organism>
<evidence type="ECO:0000313" key="1">
    <source>
        <dbReference type="EMBL" id="KAG8598357.1"/>
    </source>
</evidence>
<comment type="caution">
    <text evidence="1">The sequence shown here is derived from an EMBL/GenBank/DDBJ whole genome shotgun (WGS) entry which is preliminary data.</text>
</comment>
<keyword evidence="2" id="KW-1185">Reference proteome</keyword>
<proteinExistence type="predicted"/>
<reference evidence="1" key="1">
    <citation type="thesis" date="2020" institute="ProQuest LLC" country="789 East Eisenhower Parkway, Ann Arbor, MI, USA">
        <title>Comparative Genomics and Chromosome Evolution.</title>
        <authorList>
            <person name="Mudd A.B."/>
        </authorList>
    </citation>
    <scope>NUCLEOTIDE SEQUENCE</scope>
    <source>
        <strain evidence="1">237g6f4</strain>
        <tissue evidence="1">Blood</tissue>
    </source>
</reference>
<evidence type="ECO:0000313" key="2">
    <source>
        <dbReference type="Proteomes" id="UP000824782"/>
    </source>
</evidence>
<sequence>MWGPNLPVPHVIAKITSLNGLNTTIRSLKTNVAIKNTNICEVNVGQQKFPLLGDLQLFREIE</sequence>